<dbReference type="HOGENOM" id="CLU_3074536_0_0_1"/>
<dbReference type="InterPro" id="IPR045338">
    <property type="entry name" value="DUF6535"/>
</dbReference>
<evidence type="ECO:0000313" key="3">
    <source>
        <dbReference type="Proteomes" id="UP000054279"/>
    </source>
</evidence>
<keyword evidence="3" id="KW-1185">Reference proteome</keyword>
<dbReference type="EMBL" id="KN837226">
    <property type="protein sequence ID" value="KIJ32505.1"/>
    <property type="molecule type" value="Genomic_DNA"/>
</dbReference>
<evidence type="ECO:0000259" key="1">
    <source>
        <dbReference type="Pfam" id="PF20153"/>
    </source>
</evidence>
<name>A0A0C9V4U9_SPHS4</name>
<reference evidence="2 3" key="1">
    <citation type="submission" date="2014-06" db="EMBL/GenBank/DDBJ databases">
        <title>Evolutionary Origins and Diversification of the Mycorrhizal Mutualists.</title>
        <authorList>
            <consortium name="DOE Joint Genome Institute"/>
            <consortium name="Mycorrhizal Genomics Consortium"/>
            <person name="Kohler A."/>
            <person name="Kuo A."/>
            <person name="Nagy L.G."/>
            <person name="Floudas D."/>
            <person name="Copeland A."/>
            <person name="Barry K.W."/>
            <person name="Cichocki N."/>
            <person name="Veneault-Fourrey C."/>
            <person name="LaButti K."/>
            <person name="Lindquist E.A."/>
            <person name="Lipzen A."/>
            <person name="Lundell T."/>
            <person name="Morin E."/>
            <person name="Murat C."/>
            <person name="Riley R."/>
            <person name="Ohm R."/>
            <person name="Sun H."/>
            <person name="Tunlid A."/>
            <person name="Henrissat B."/>
            <person name="Grigoriev I.V."/>
            <person name="Hibbett D.S."/>
            <person name="Martin F."/>
        </authorList>
    </citation>
    <scope>NUCLEOTIDE SEQUENCE [LARGE SCALE GENOMIC DNA]</scope>
    <source>
        <strain evidence="2 3">SS14</strain>
    </source>
</reference>
<gene>
    <name evidence="2" type="ORF">M422DRAFT_184427</name>
</gene>
<organism evidence="2 3">
    <name type="scientific">Sphaerobolus stellatus (strain SS14)</name>
    <dbReference type="NCBI Taxonomy" id="990650"/>
    <lineage>
        <taxon>Eukaryota</taxon>
        <taxon>Fungi</taxon>
        <taxon>Dikarya</taxon>
        <taxon>Basidiomycota</taxon>
        <taxon>Agaricomycotina</taxon>
        <taxon>Agaricomycetes</taxon>
        <taxon>Phallomycetidae</taxon>
        <taxon>Geastrales</taxon>
        <taxon>Sphaerobolaceae</taxon>
        <taxon>Sphaerobolus</taxon>
    </lineage>
</organism>
<sequence>LLKDILDTIIHSELFSKVPQDNTSRFWSVYNQVAKEHDQDFIDRHNSDLDSLLIFVRFLHYTCY</sequence>
<proteinExistence type="predicted"/>
<dbReference type="Pfam" id="PF20153">
    <property type="entry name" value="DUF6535"/>
    <property type="match status" value="1"/>
</dbReference>
<feature type="domain" description="DUF6535" evidence="1">
    <location>
        <begin position="27"/>
        <end position="56"/>
    </location>
</feature>
<dbReference type="AlphaFoldDB" id="A0A0C9V4U9"/>
<evidence type="ECO:0000313" key="2">
    <source>
        <dbReference type="EMBL" id="KIJ32505.1"/>
    </source>
</evidence>
<dbReference type="OrthoDB" id="3056321at2759"/>
<accession>A0A0C9V4U9</accession>
<feature type="non-terminal residue" evidence="2">
    <location>
        <position position="1"/>
    </location>
</feature>
<protein>
    <recommendedName>
        <fullName evidence="1">DUF6535 domain-containing protein</fullName>
    </recommendedName>
</protein>
<dbReference type="Proteomes" id="UP000054279">
    <property type="component" value="Unassembled WGS sequence"/>
</dbReference>